<evidence type="ECO:0000313" key="1">
    <source>
        <dbReference type="EMBL" id="MBC8557369.1"/>
    </source>
</evidence>
<dbReference type="RefSeq" id="WP_249304473.1">
    <property type="nucleotide sequence ID" value="NZ_JACRSW010000027.1"/>
</dbReference>
<evidence type="ECO:0008006" key="3">
    <source>
        <dbReference type="Google" id="ProtNLM"/>
    </source>
</evidence>
<dbReference type="EMBL" id="JACRSW010000027">
    <property type="protein sequence ID" value="MBC8557369.1"/>
    <property type="molecule type" value="Genomic_DNA"/>
</dbReference>
<sequence length="140" mass="16403">MQKDSYEDILFLEHPTSLRHPRMSVQNRAAQFAPFAALTGYEEALGETARQTSQRIVLDEDSKENLDRKLQWLLAHKEEQIKVQITYFIEDTKKEGGRYVTEKENISRLLPYEEKIVLGSGKQIKTTDIMDLQWEHCDIF</sequence>
<keyword evidence="2" id="KW-1185">Reference proteome</keyword>
<proteinExistence type="predicted"/>
<gene>
    <name evidence="1" type="ORF">H8700_06585</name>
</gene>
<accession>A0ABR7MU84</accession>
<comment type="caution">
    <text evidence="1">The sequence shown here is derived from an EMBL/GenBank/DDBJ whole genome shotgun (WGS) entry which is preliminary data.</text>
</comment>
<reference evidence="1 2" key="1">
    <citation type="submission" date="2020-08" db="EMBL/GenBank/DDBJ databases">
        <title>Genome public.</title>
        <authorList>
            <person name="Liu C."/>
            <person name="Sun Q."/>
        </authorList>
    </citation>
    <scope>NUCLEOTIDE SEQUENCE [LARGE SCALE GENOMIC DNA]</scope>
    <source>
        <strain evidence="1 2">BX3</strain>
    </source>
</reference>
<organism evidence="1 2">
    <name type="scientific">Jutongia hominis</name>
    <dbReference type="NCBI Taxonomy" id="2763664"/>
    <lineage>
        <taxon>Bacteria</taxon>
        <taxon>Bacillati</taxon>
        <taxon>Bacillota</taxon>
        <taxon>Clostridia</taxon>
        <taxon>Lachnospirales</taxon>
        <taxon>Lachnospiraceae</taxon>
        <taxon>Jutongia</taxon>
    </lineage>
</organism>
<evidence type="ECO:0000313" key="2">
    <source>
        <dbReference type="Proteomes" id="UP000637513"/>
    </source>
</evidence>
<dbReference type="Proteomes" id="UP000637513">
    <property type="component" value="Unassembled WGS sequence"/>
</dbReference>
<name>A0ABR7MU84_9FIRM</name>
<protein>
    <recommendedName>
        <fullName evidence="3">YolD-like protein</fullName>
    </recommendedName>
</protein>